<proteinExistence type="predicted"/>
<gene>
    <name evidence="3" type="ORF">PIIN_10907</name>
</gene>
<feature type="region of interest" description="Disordered" evidence="1">
    <location>
        <begin position="97"/>
        <end position="172"/>
    </location>
</feature>
<sequence>MSKSSTLETHSSASSTNGYHPHAGTESTIVPYSNQSLNSHTTHDHDDHANQGDGLDSHVEALELPTGVFTMLTECYSATCTRDQVCYSITCPRRMEQVTRRRNRPGSVGGSSTPTKVARRATIGSQPPGSIPGTSGTTSPVGSASGHGHPQSSGLPRLVKPGEGDPIGLDDEDDAVLETGQLWIHTVPKEVADTLSDAEKKRQEAINEVIYTERDFVRDMEYLRDVWVAGIKNSDVIPVERRDEFISHVFWNILAIIEVNTRLRDALTKRQKQFMVVGEIGDIFKDIVPFFEPFVEYGAHQMYGKYEFEKEKSSNPAFAAWVEEIERLPESRKLELNGYLTKPTTRLARYPLLLDAVLKHTPDNSPDKINIPEVIQM</sequence>
<dbReference type="Pfam" id="PF00621">
    <property type="entry name" value="RhoGEF"/>
    <property type="match status" value="1"/>
</dbReference>
<evidence type="ECO:0000313" key="3">
    <source>
        <dbReference type="EMBL" id="CCA76924.1"/>
    </source>
</evidence>
<dbReference type="Proteomes" id="UP000007148">
    <property type="component" value="Unassembled WGS sequence"/>
</dbReference>
<feature type="region of interest" description="Disordered" evidence="1">
    <location>
        <begin position="1"/>
        <end position="54"/>
    </location>
</feature>
<name>G4U031_SERID</name>
<evidence type="ECO:0000313" key="4">
    <source>
        <dbReference type="Proteomes" id="UP000007148"/>
    </source>
</evidence>
<evidence type="ECO:0000256" key="1">
    <source>
        <dbReference type="SAM" id="MobiDB-lite"/>
    </source>
</evidence>
<dbReference type="InterPro" id="IPR000219">
    <property type="entry name" value="DH_dom"/>
</dbReference>
<feature type="non-terminal residue" evidence="3">
    <location>
        <position position="377"/>
    </location>
</feature>
<dbReference type="EMBL" id="CAFZ01001111">
    <property type="protein sequence ID" value="CCA76924.1"/>
    <property type="molecule type" value="Genomic_DNA"/>
</dbReference>
<dbReference type="AlphaFoldDB" id="G4U031"/>
<feature type="compositionally biased region" description="Polar residues" evidence="1">
    <location>
        <begin position="123"/>
        <end position="142"/>
    </location>
</feature>
<dbReference type="InterPro" id="IPR035899">
    <property type="entry name" value="DBL_dom_sf"/>
</dbReference>
<dbReference type="eggNOG" id="KOG4305">
    <property type="taxonomic scope" value="Eukaryota"/>
</dbReference>
<dbReference type="OrthoDB" id="2272012at2759"/>
<dbReference type="GO" id="GO:0005085">
    <property type="term" value="F:guanyl-nucleotide exchange factor activity"/>
    <property type="evidence" value="ECO:0007669"/>
    <property type="project" value="InterPro"/>
</dbReference>
<dbReference type="PROSITE" id="PS50010">
    <property type="entry name" value="DH_2"/>
    <property type="match status" value="1"/>
</dbReference>
<dbReference type="PANTHER" id="PTHR46572:SF2">
    <property type="entry name" value="RHO1 GDP-GTP EXCHANGE PROTEIN 1-RELATED"/>
    <property type="match status" value="1"/>
</dbReference>
<dbReference type="CDD" id="cd00160">
    <property type="entry name" value="RhoGEF"/>
    <property type="match status" value="1"/>
</dbReference>
<dbReference type="InterPro" id="IPR052233">
    <property type="entry name" value="Rho-type_GEFs"/>
</dbReference>
<dbReference type="SMART" id="SM00325">
    <property type="entry name" value="RhoGEF"/>
    <property type="match status" value="1"/>
</dbReference>
<protein>
    <submittedName>
        <fullName evidence="3">Probable to GDP/GTP exchange factor Rom2p</fullName>
    </submittedName>
</protein>
<accession>G4U031</accession>
<dbReference type="STRING" id="1109443.G4U031"/>
<keyword evidence="4" id="KW-1185">Reference proteome</keyword>
<dbReference type="InParanoid" id="G4U031"/>
<dbReference type="SUPFAM" id="SSF48065">
    <property type="entry name" value="DBL homology domain (DH-domain)"/>
    <property type="match status" value="1"/>
</dbReference>
<organism evidence="3 4">
    <name type="scientific">Serendipita indica (strain DSM 11827)</name>
    <name type="common">Root endophyte fungus</name>
    <name type="synonym">Piriformospora indica</name>
    <dbReference type="NCBI Taxonomy" id="1109443"/>
    <lineage>
        <taxon>Eukaryota</taxon>
        <taxon>Fungi</taxon>
        <taxon>Dikarya</taxon>
        <taxon>Basidiomycota</taxon>
        <taxon>Agaricomycotina</taxon>
        <taxon>Agaricomycetes</taxon>
        <taxon>Sebacinales</taxon>
        <taxon>Serendipitaceae</taxon>
        <taxon>Serendipita</taxon>
    </lineage>
</organism>
<feature type="domain" description="DH" evidence="2">
    <location>
        <begin position="201"/>
        <end position="377"/>
    </location>
</feature>
<comment type="caution">
    <text evidence="3">The sequence shown here is derived from an EMBL/GenBank/DDBJ whole genome shotgun (WGS) entry which is preliminary data.</text>
</comment>
<dbReference type="Gene3D" id="1.20.900.10">
    <property type="entry name" value="Dbl homology (DH) domain"/>
    <property type="match status" value="1"/>
</dbReference>
<dbReference type="HOGENOM" id="CLU_734807_0_0_1"/>
<feature type="compositionally biased region" description="Polar residues" evidence="1">
    <location>
        <begin position="25"/>
        <end position="40"/>
    </location>
</feature>
<evidence type="ECO:0000259" key="2">
    <source>
        <dbReference type="PROSITE" id="PS50010"/>
    </source>
</evidence>
<feature type="compositionally biased region" description="Low complexity" evidence="1">
    <location>
        <begin position="1"/>
        <end position="16"/>
    </location>
</feature>
<reference evidence="3 4" key="1">
    <citation type="journal article" date="2011" name="PLoS Pathog.">
        <title>Endophytic Life Strategies Decoded by Genome and Transcriptome Analyses of the Mutualistic Root Symbiont Piriformospora indica.</title>
        <authorList>
            <person name="Zuccaro A."/>
            <person name="Lahrmann U."/>
            <person name="Guldener U."/>
            <person name="Langen G."/>
            <person name="Pfiffi S."/>
            <person name="Biedenkopf D."/>
            <person name="Wong P."/>
            <person name="Samans B."/>
            <person name="Grimm C."/>
            <person name="Basiewicz M."/>
            <person name="Murat C."/>
            <person name="Martin F."/>
            <person name="Kogel K.H."/>
        </authorList>
    </citation>
    <scope>NUCLEOTIDE SEQUENCE [LARGE SCALE GENOMIC DNA]</scope>
    <source>
        <strain evidence="3 4">DSM 11827</strain>
    </source>
</reference>
<feature type="compositionally biased region" description="Basic and acidic residues" evidence="1">
    <location>
        <begin position="41"/>
        <end position="54"/>
    </location>
</feature>
<dbReference type="PANTHER" id="PTHR46572">
    <property type="entry name" value="RHO1 GDP-GTP EXCHANGE PROTEIN 1-RELATED"/>
    <property type="match status" value="1"/>
</dbReference>